<dbReference type="SMART" id="SM00139">
    <property type="entry name" value="MyTH4"/>
    <property type="match status" value="1"/>
</dbReference>
<dbReference type="InterPro" id="IPR008936">
    <property type="entry name" value="Rho_GTPase_activation_prot"/>
</dbReference>
<feature type="compositionally biased region" description="Polar residues" evidence="11">
    <location>
        <begin position="82"/>
        <end position="101"/>
    </location>
</feature>
<proteinExistence type="inferred from homology"/>
<dbReference type="PANTHER" id="PTHR45876:SF1">
    <property type="entry name" value="RHO GTPASE-ACTIVATING PROTEIN 39"/>
    <property type="match status" value="1"/>
</dbReference>
<feature type="region of interest" description="Disordered" evidence="11">
    <location>
        <begin position="374"/>
        <end position="400"/>
    </location>
</feature>
<dbReference type="SUPFAM" id="SSF48350">
    <property type="entry name" value="GTPase activation domain, GAP"/>
    <property type="match status" value="1"/>
</dbReference>
<evidence type="ECO:0000313" key="17">
    <source>
        <dbReference type="Proteomes" id="UP001274896"/>
    </source>
</evidence>
<dbReference type="GO" id="GO:0004523">
    <property type="term" value="F:RNA-DNA hybrid ribonuclease activity"/>
    <property type="evidence" value="ECO:0007669"/>
    <property type="project" value="UniProtKB-EC"/>
</dbReference>
<evidence type="ECO:0000256" key="9">
    <source>
        <dbReference type="ARBA" id="ARBA00070269"/>
    </source>
</evidence>
<dbReference type="EMBL" id="JAUCMX010000030">
    <property type="protein sequence ID" value="KAK3506831.1"/>
    <property type="molecule type" value="Genomic_DNA"/>
</dbReference>
<dbReference type="Pfam" id="PF00784">
    <property type="entry name" value="MyTH4"/>
    <property type="match status" value="1"/>
</dbReference>
<dbReference type="GO" id="GO:0005737">
    <property type="term" value="C:cytoplasm"/>
    <property type="evidence" value="ECO:0007669"/>
    <property type="project" value="TreeGrafter"/>
</dbReference>
<feature type="compositionally biased region" description="Basic and acidic residues" evidence="11">
    <location>
        <begin position="103"/>
        <end position="115"/>
    </location>
</feature>
<comment type="caution">
    <text evidence="16">The sequence shown here is derived from an EMBL/GenBank/DDBJ whole genome shotgun (WGS) entry which is preliminary data.</text>
</comment>
<evidence type="ECO:0000256" key="4">
    <source>
        <dbReference type="ARBA" id="ARBA00022468"/>
    </source>
</evidence>
<evidence type="ECO:0000256" key="10">
    <source>
        <dbReference type="SAM" id="Coils"/>
    </source>
</evidence>
<dbReference type="Pfam" id="PF00620">
    <property type="entry name" value="RhoGAP"/>
    <property type="match status" value="1"/>
</dbReference>
<dbReference type="InterPro" id="IPR001202">
    <property type="entry name" value="WW_dom"/>
</dbReference>
<evidence type="ECO:0000256" key="8">
    <source>
        <dbReference type="ARBA" id="ARBA00023242"/>
    </source>
</evidence>
<feature type="domain" description="Rho-GAP" evidence="13">
    <location>
        <begin position="1532"/>
        <end position="1720"/>
    </location>
</feature>
<dbReference type="Proteomes" id="UP001274896">
    <property type="component" value="Unassembled WGS sequence"/>
</dbReference>
<dbReference type="InterPro" id="IPR036691">
    <property type="entry name" value="Endo/exonu/phosph_ase_sf"/>
</dbReference>
<evidence type="ECO:0000259" key="14">
    <source>
        <dbReference type="PROSITE" id="PS50878"/>
    </source>
</evidence>
<feature type="region of interest" description="Disordered" evidence="11">
    <location>
        <begin position="79"/>
        <end position="317"/>
    </location>
</feature>
<dbReference type="InterPro" id="IPR043128">
    <property type="entry name" value="Rev_trsase/Diguanyl_cyclase"/>
</dbReference>
<keyword evidence="4" id="KW-0343">GTPase activation</keyword>
<dbReference type="SUPFAM" id="SSF51045">
    <property type="entry name" value="WW domain"/>
    <property type="match status" value="1"/>
</dbReference>
<dbReference type="FunFam" id="1.25.40.530:FF:000003">
    <property type="entry name" value="Rho GTPase-activating protein 39"/>
    <property type="match status" value="1"/>
</dbReference>
<dbReference type="InterPro" id="IPR000477">
    <property type="entry name" value="RT_dom"/>
</dbReference>
<dbReference type="PANTHER" id="PTHR45876">
    <property type="entry name" value="FI04035P"/>
    <property type="match status" value="1"/>
</dbReference>
<dbReference type="FunFam" id="2.20.70.10:FF:000022">
    <property type="entry name" value="Rho GTPase activating protein 39"/>
    <property type="match status" value="1"/>
</dbReference>
<gene>
    <name evidence="16" type="ORF">QTP70_029090</name>
</gene>
<evidence type="ECO:0000256" key="6">
    <source>
        <dbReference type="ARBA" id="ARBA00022737"/>
    </source>
</evidence>
<keyword evidence="8" id="KW-0539">Nucleus</keyword>
<keyword evidence="10" id="KW-0175">Coiled coil</keyword>
<feature type="coiled-coil region" evidence="10">
    <location>
        <begin position="869"/>
        <end position="903"/>
    </location>
</feature>
<dbReference type="InterPro" id="IPR000198">
    <property type="entry name" value="RhoGAP_dom"/>
</dbReference>
<dbReference type="Gene3D" id="1.25.40.530">
    <property type="entry name" value="MyTH4 domain"/>
    <property type="match status" value="1"/>
</dbReference>
<reference evidence="16" key="1">
    <citation type="submission" date="2023-06" db="EMBL/GenBank/DDBJ databases">
        <title>Male Hemibagrus guttatus genome.</title>
        <authorList>
            <person name="Bian C."/>
        </authorList>
    </citation>
    <scope>NUCLEOTIDE SEQUENCE</scope>
    <source>
        <strain evidence="16">Male_cb2023</strain>
        <tissue evidence="16">Muscle</tissue>
    </source>
</reference>
<evidence type="ECO:0000256" key="7">
    <source>
        <dbReference type="ARBA" id="ARBA00022990"/>
    </source>
</evidence>
<dbReference type="InterPro" id="IPR000857">
    <property type="entry name" value="MyTH4_dom"/>
</dbReference>
<dbReference type="Gene3D" id="3.60.10.10">
    <property type="entry name" value="Endonuclease/exonuclease/phosphatase"/>
    <property type="match status" value="1"/>
</dbReference>
<feature type="compositionally biased region" description="Basic residues" evidence="11">
    <location>
        <begin position="514"/>
        <end position="532"/>
    </location>
</feature>
<dbReference type="Pfam" id="PF00078">
    <property type="entry name" value="RVT_1"/>
    <property type="match status" value="1"/>
</dbReference>
<name>A0AAE0PRI4_9TELE</name>
<evidence type="ECO:0000259" key="12">
    <source>
        <dbReference type="PROSITE" id="PS50020"/>
    </source>
</evidence>
<dbReference type="CDD" id="cd04389">
    <property type="entry name" value="RhoGAP_KIAA1688"/>
    <property type="match status" value="1"/>
</dbReference>
<evidence type="ECO:0000313" key="16">
    <source>
        <dbReference type="EMBL" id="KAK3506831.1"/>
    </source>
</evidence>
<dbReference type="FunFam" id="1.10.555.10:FF:000011">
    <property type="entry name" value="Rho GTPase-activating protein 39"/>
    <property type="match status" value="1"/>
</dbReference>
<dbReference type="CDD" id="cd01650">
    <property type="entry name" value="RT_nLTR_like"/>
    <property type="match status" value="1"/>
</dbReference>
<dbReference type="Gene3D" id="3.30.70.270">
    <property type="match status" value="1"/>
</dbReference>
<dbReference type="GO" id="GO:0005856">
    <property type="term" value="C:cytoskeleton"/>
    <property type="evidence" value="ECO:0007669"/>
    <property type="project" value="InterPro"/>
</dbReference>
<comment type="subcellular location">
    <subcellularLocation>
        <location evidence="1">Nucleus</location>
    </subcellularLocation>
</comment>
<dbReference type="GO" id="GO:0007165">
    <property type="term" value="P:signal transduction"/>
    <property type="evidence" value="ECO:0007669"/>
    <property type="project" value="InterPro"/>
</dbReference>
<evidence type="ECO:0000259" key="15">
    <source>
        <dbReference type="PROSITE" id="PS51016"/>
    </source>
</evidence>
<evidence type="ECO:0000259" key="13">
    <source>
        <dbReference type="PROSITE" id="PS50238"/>
    </source>
</evidence>
<dbReference type="GO" id="GO:0005096">
    <property type="term" value="F:GTPase activator activity"/>
    <property type="evidence" value="ECO:0007669"/>
    <property type="project" value="UniProtKB-KW"/>
</dbReference>
<evidence type="ECO:0000256" key="11">
    <source>
        <dbReference type="SAM" id="MobiDB-lite"/>
    </source>
</evidence>
<dbReference type="InterPro" id="IPR005135">
    <property type="entry name" value="Endo/exonuclease/phosphatase"/>
</dbReference>
<organism evidence="16 17">
    <name type="scientific">Hemibagrus guttatus</name>
    <dbReference type="NCBI Taxonomy" id="175788"/>
    <lineage>
        <taxon>Eukaryota</taxon>
        <taxon>Metazoa</taxon>
        <taxon>Chordata</taxon>
        <taxon>Craniata</taxon>
        <taxon>Vertebrata</taxon>
        <taxon>Euteleostomi</taxon>
        <taxon>Actinopterygii</taxon>
        <taxon>Neopterygii</taxon>
        <taxon>Teleostei</taxon>
        <taxon>Ostariophysi</taxon>
        <taxon>Siluriformes</taxon>
        <taxon>Bagridae</taxon>
        <taxon>Hemibagrus</taxon>
    </lineage>
</organism>
<dbReference type="InterPro" id="IPR036020">
    <property type="entry name" value="WW_dom_sf"/>
</dbReference>
<feature type="domain" description="WW" evidence="12">
    <location>
        <begin position="22"/>
        <end position="56"/>
    </location>
</feature>
<dbReference type="CDD" id="cd09076">
    <property type="entry name" value="L1-EN"/>
    <property type="match status" value="1"/>
</dbReference>
<keyword evidence="7" id="KW-0007">Acetylation</keyword>
<comment type="similarity">
    <text evidence="2">Belongs to the beta type-B retroviral polymerase family. HERV class-II K(HML-2) pol subfamily.</text>
</comment>
<accession>A0AAE0PRI4</accession>
<feature type="region of interest" description="Disordered" evidence="11">
    <location>
        <begin position="497"/>
        <end position="532"/>
    </location>
</feature>
<dbReference type="SMART" id="SM00456">
    <property type="entry name" value="WW"/>
    <property type="match status" value="1"/>
</dbReference>
<dbReference type="EC" id="3.1.26.4" evidence="3"/>
<feature type="domain" description="Reverse transcriptase" evidence="14">
    <location>
        <begin position="1035"/>
        <end position="1294"/>
    </location>
</feature>
<dbReference type="Gene3D" id="2.20.70.10">
    <property type="match status" value="1"/>
</dbReference>
<keyword evidence="17" id="KW-1185">Reference proteome</keyword>
<dbReference type="Pfam" id="PF03372">
    <property type="entry name" value="Exo_endo_phos"/>
    <property type="match status" value="1"/>
</dbReference>
<sequence>MYANLLTGECVWDAPAGVHIKRSGPDQWWELFDSNTSRFYYYNASTQRTVWHRPHGCDIIPLAKLQTLKQNTDTPLPVASVISGSADSSPARSAVSTTSSQEQEDKTAPREEGESFRWGTTSKDRMLIKVSDREPSYLSQGNGYSSSSPRSRRSSSNTLPEAETTPHALPDRRQTQSPFLKRADFGGTQRRCSGDSQPPSPRYAYEPPLYEEPPSEYQSPPIYEEPPTDMHSDPGLYASDRSPARKPGLYHSPKQSPSPYGQLVLTRQRGSTPEKISNQAERDYSFSGRDYSSAGRDYSSSGRDYSSGGRDYSSGGREYSAAGREYVKQLVYVEQSGSSPRFRTTDRFLNYGKAGQGGLPAGMCYGGSFTLQHSHDGGGGNRKRKNRKPSLPGGEGESLGAGVGAVHTQALLAWEAQQLMQQRGGGALGGGTKDGYESDGATPLPLPGPVVRAFSEDEALAQQDCHWKRTTLDRLAFPQTLLEKSLSVQTNLASPEPYLHPSQGAGGNWATVGRRSRGGRRVRRQREKRKGKSVGLRIGTLNVGTMTGKGRELADVMERRKVDILCVQETRWKGSKARSIGAGFKLFYYGVDSKRNGIGVVLKEEFVRNVLEVKRVSDRVMSLKLEIEGVMLNVVSGYAPQVGCELEEKERFWSELDEVIESIPTGERVVIGADFNGHVGEGNTGDEEVMGKFGVKERNLEGQMVVDFAKRMDMGVVNTYFQKREEHRVTYKSGGRRTQVDYIPCRRGNLKEISDCKVVVGESVARQHRMVVCRMTLMVCKKKRSKIEMEKKTKWWKLKKEECCEEFREKLRQALGGQVVLPDDWETTAEVIRETGRKVLGVSSGRRKEDKETWWWNEEVQDSIQRKRLAKKKWDMDRTEENRQEYKELQRRVKREVSKAKQKAYDELYTRLDTREGEKDLYRLARQRDQDGKDVQQVRVIKDRDGRVLTSEESVQRRWKEYFEELMNEENEREKRVEGVNSVEQEVDKIRKDEVRKALKRMKSGKAVGPDDIPVEVWKCLGEAAVEFLTSLFNRVLESERMPEEWRRSVLVPIFKNKGDVQSCSNYRGIKLMSHTMKVWERVVEARLRKVVEICEQQYGFMPRKSTTDAIFALRILMEKYRNGQRELHCVFVDLEKAYDRVPREELWYCMRKSGVAEKYVRVVQDMYERSRTVVRCAVGQTEEFKVEVGLHQGSALSPFLFAIVMDQLSEEVRQESPWTMMFADDIVICSESREQVEENLERWRFALERRGMKVSRSKTEYMCVNEREGSGTVRLQGEEVKKVQEFKYLGSTVQSNGECGKESEDLGACSQFEASRNARNMMPSASCGVFPEFSLRKPSSETDIENWASKHFSKHTQGLFRRKVSIANMLAWSSEPIKKPMIHTMDRTVKREAVELFKHIQTYMGDRKGKGEPLAVALEIAIRGWSNQGLRDELYIQLCRQTTENFRYDSLQRGWELMAICLAFFPPTPRFHNYLEGYIYRHIDPLNDTKGVAVSSYAKYCYRKLQKAALTGAKKIAYARNAIFSPSMFGSSLEEVMAMQKDRYPDRQLPWVQTRLSEEVLCLNGDQTEGIFRVPGDIDEVNALKLQVDQWKVPTGLEDPHIPASLLKLWYRELEDPVIPHEYYEECISNYDSPEAAVSVIHNLPHINKLVLCYLIRFLQVFAQPANVAITKMDVSNLAMVMAPNCLRCLSDDPRIIFENTRKEMSFIRVLIQHLDTSFMDGIL</sequence>
<evidence type="ECO:0000256" key="2">
    <source>
        <dbReference type="ARBA" id="ARBA00010879"/>
    </source>
</evidence>
<dbReference type="PROSITE" id="PS50020">
    <property type="entry name" value="WW_DOMAIN_2"/>
    <property type="match status" value="1"/>
</dbReference>
<dbReference type="PROSITE" id="PS50238">
    <property type="entry name" value="RHOGAP"/>
    <property type="match status" value="1"/>
</dbReference>
<feature type="domain" description="MyTH4" evidence="15">
    <location>
        <begin position="1373"/>
        <end position="1528"/>
    </location>
</feature>
<dbReference type="InterPro" id="IPR038185">
    <property type="entry name" value="MyTH4_dom_sf"/>
</dbReference>
<dbReference type="Gene3D" id="1.10.555.10">
    <property type="entry name" value="Rho GTPase activation protein"/>
    <property type="match status" value="1"/>
</dbReference>
<dbReference type="InterPro" id="IPR043502">
    <property type="entry name" value="DNA/RNA_pol_sf"/>
</dbReference>
<keyword evidence="5" id="KW-0597">Phosphoprotein</keyword>
<keyword evidence="6" id="KW-0677">Repeat</keyword>
<evidence type="ECO:0000256" key="3">
    <source>
        <dbReference type="ARBA" id="ARBA00012180"/>
    </source>
</evidence>
<dbReference type="PROSITE" id="PS51016">
    <property type="entry name" value="MYTH4"/>
    <property type="match status" value="1"/>
</dbReference>
<feature type="compositionally biased region" description="Polar residues" evidence="11">
    <location>
        <begin position="268"/>
        <end position="279"/>
    </location>
</feature>
<dbReference type="SUPFAM" id="SSF56672">
    <property type="entry name" value="DNA/RNA polymerases"/>
    <property type="match status" value="1"/>
</dbReference>
<dbReference type="SMART" id="SM00324">
    <property type="entry name" value="RhoGAP"/>
    <property type="match status" value="1"/>
</dbReference>
<protein>
    <recommendedName>
        <fullName evidence="9">Rho GTPase-activating protein 39</fullName>
        <ecNumber evidence="3">3.1.26.4</ecNumber>
    </recommendedName>
</protein>
<feature type="compositionally biased region" description="Basic and acidic residues" evidence="11">
    <location>
        <begin position="122"/>
        <end position="135"/>
    </location>
</feature>
<dbReference type="SUPFAM" id="SSF56219">
    <property type="entry name" value="DNase I-like"/>
    <property type="match status" value="1"/>
</dbReference>
<dbReference type="GO" id="GO:0005634">
    <property type="term" value="C:nucleus"/>
    <property type="evidence" value="ECO:0007669"/>
    <property type="project" value="UniProtKB-SubCell"/>
</dbReference>
<dbReference type="PROSITE" id="PS50878">
    <property type="entry name" value="RT_POL"/>
    <property type="match status" value="1"/>
</dbReference>
<evidence type="ECO:0000256" key="5">
    <source>
        <dbReference type="ARBA" id="ARBA00022553"/>
    </source>
</evidence>
<evidence type="ECO:0000256" key="1">
    <source>
        <dbReference type="ARBA" id="ARBA00004123"/>
    </source>
</evidence>
<feature type="compositionally biased region" description="Low complexity" evidence="11">
    <location>
        <begin position="295"/>
        <end position="317"/>
    </location>
</feature>